<dbReference type="Proteomes" id="UP000010998">
    <property type="component" value="Chromosome"/>
</dbReference>
<proteinExistence type="predicted"/>
<dbReference type="RefSeq" id="WP_015319221.1">
    <property type="nucleotide sequence ID" value="NC_019973.1"/>
</dbReference>
<accession>L0KVS7</accession>
<dbReference type="GeneID" id="90993406"/>
<dbReference type="HOGENOM" id="CLU_3027019_0_0_5"/>
<dbReference type="AlphaFoldDB" id="L0KVS7"/>
<dbReference type="EMBL" id="CP003358">
    <property type="protein sequence ID" value="AGB48084.1"/>
    <property type="molecule type" value="Genomic_DNA"/>
</dbReference>
<protein>
    <submittedName>
        <fullName evidence="1">Uncharacterized protein</fullName>
    </submittedName>
</protein>
<gene>
    <name evidence="1" type="ordered locus">Mesau_05848</name>
</gene>
<keyword evidence="2" id="KW-1185">Reference proteome</keyword>
<sequence>MSRKRPESTFLSKSARMFVMSSVMGDSFKSGWYPQLSFAGNIDDRRNAARSLRHC</sequence>
<evidence type="ECO:0000313" key="2">
    <source>
        <dbReference type="Proteomes" id="UP000010998"/>
    </source>
</evidence>
<dbReference type="STRING" id="754035.Mesau_05848"/>
<reference evidence="2" key="1">
    <citation type="submission" date="2012-02" db="EMBL/GenBank/DDBJ databases">
        <title>Complete sequence of Mesorhizobium australicum WSM2073.</title>
        <authorList>
            <person name="Lucas S."/>
            <person name="Han J."/>
            <person name="Lapidus A."/>
            <person name="Cheng J.-F."/>
            <person name="Goodwin L."/>
            <person name="Pitluck S."/>
            <person name="Peters L."/>
            <person name="Gu W."/>
            <person name="Detter J.C."/>
            <person name="Han C."/>
            <person name="Tapia R."/>
            <person name="Land M."/>
            <person name="Hauser L."/>
            <person name="Kyrpides N."/>
            <person name="Ivanova N."/>
            <person name="Pagani I."/>
            <person name="Reeve W.G."/>
            <person name="Howieson J.G."/>
            <person name="Tiwari R.P."/>
            <person name="O'Hara G.W."/>
            <person name="Atkins C.A."/>
            <person name="Ronson C.W."/>
            <person name="Nandasena K.G."/>
            <person name="Woyke T."/>
        </authorList>
    </citation>
    <scope>NUCLEOTIDE SEQUENCE [LARGE SCALE GENOMIC DNA]</scope>
    <source>
        <strain evidence="2">LMG 24608 / HAMBI 3006 / WSM2073</strain>
    </source>
</reference>
<evidence type="ECO:0000313" key="1">
    <source>
        <dbReference type="EMBL" id="AGB48084.1"/>
    </source>
</evidence>
<dbReference type="KEGG" id="mam:Mesau_05848"/>
<name>L0KVS7_MESAW</name>
<organism evidence="1 2">
    <name type="scientific">Mesorhizobium australicum (strain HAMBI 3006 / LMG 24608 / WSM2073)</name>
    <dbReference type="NCBI Taxonomy" id="754035"/>
    <lineage>
        <taxon>Bacteria</taxon>
        <taxon>Pseudomonadati</taxon>
        <taxon>Pseudomonadota</taxon>
        <taxon>Alphaproteobacteria</taxon>
        <taxon>Hyphomicrobiales</taxon>
        <taxon>Phyllobacteriaceae</taxon>
        <taxon>Mesorhizobium</taxon>
    </lineage>
</organism>